<feature type="transmembrane region" description="Helical" evidence="10">
    <location>
        <begin position="166"/>
        <end position="191"/>
    </location>
</feature>
<feature type="transmembrane region" description="Helical" evidence="10">
    <location>
        <begin position="101"/>
        <end position="121"/>
    </location>
</feature>
<gene>
    <name evidence="11" type="ORF">GCM10022281_03630</name>
</gene>
<dbReference type="PANTHER" id="PTHR43298">
    <property type="entry name" value="MULTIDRUG RESISTANCE PROTEIN NORM-RELATED"/>
    <property type="match status" value="1"/>
</dbReference>
<dbReference type="RefSeq" id="WP_344695257.1">
    <property type="nucleotide sequence ID" value="NZ_BAABBR010000001.1"/>
</dbReference>
<feature type="transmembrane region" description="Helical" evidence="10">
    <location>
        <begin position="203"/>
        <end position="224"/>
    </location>
</feature>
<dbReference type="CDD" id="cd13131">
    <property type="entry name" value="MATE_NorM_like"/>
    <property type="match status" value="1"/>
</dbReference>
<feature type="transmembrane region" description="Helical" evidence="10">
    <location>
        <begin position="60"/>
        <end position="80"/>
    </location>
</feature>
<dbReference type="EMBL" id="BAABBR010000001">
    <property type="protein sequence ID" value="GAA4028112.1"/>
    <property type="molecule type" value="Genomic_DNA"/>
</dbReference>
<dbReference type="PANTHER" id="PTHR43298:SF2">
    <property type="entry name" value="FMN_FAD EXPORTER YEEO-RELATED"/>
    <property type="match status" value="1"/>
</dbReference>
<dbReference type="Pfam" id="PF01554">
    <property type="entry name" value="MatE"/>
    <property type="match status" value="2"/>
</dbReference>
<evidence type="ECO:0000313" key="11">
    <source>
        <dbReference type="EMBL" id="GAA4028112.1"/>
    </source>
</evidence>
<organism evidence="11 12">
    <name type="scientific">Sphingomonas rosea</name>
    <dbReference type="NCBI Taxonomy" id="335605"/>
    <lineage>
        <taxon>Bacteria</taxon>
        <taxon>Pseudomonadati</taxon>
        <taxon>Pseudomonadota</taxon>
        <taxon>Alphaproteobacteria</taxon>
        <taxon>Sphingomonadales</taxon>
        <taxon>Sphingomonadaceae</taxon>
        <taxon>Sphingomonas</taxon>
    </lineage>
</organism>
<keyword evidence="4" id="KW-1003">Cell membrane</keyword>
<keyword evidence="7" id="KW-0406">Ion transport</keyword>
<feature type="transmembrane region" description="Helical" evidence="10">
    <location>
        <begin position="364"/>
        <end position="390"/>
    </location>
</feature>
<accession>A0ABP7TM54</accession>
<proteinExistence type="predicted"/>
<evidence type="ECO:0000256" key="1">
    <source>
        <dbReference type="ARBA" id="ARBA00004429"/>
    </source>
</evidence>
<evidence type="ECO:0000256" key="7">
    <source>
        <dbReference type="ARBA" id="ARBA00023065"/>
    </source>
</evidence>
<keyword evidence="6 10" id="KW-1133">Transmembrane helix</keyword>
<evidence type="ECO:0000256" key="4">
    <source>
        <dbReference type="ARBA" id="ARBA00022475"/>
    </source>
</evidence>
<keyword evidence="12" id="KW-1185">Reference proteome</keyword>
<dbReference type="Proteomes" id="UP001424459">
    <property type="component" value="Unassembled WGS sequence"/>
</dbReference>
<dbReference type="InterPro" id="IPR050222">
    <property type="entry name" value="MATE_MdtK"/>
</dbReference>
<feature type="transmembrane region" description="Helical" evidence="10">
    <location>
        <begin position="141"/>
        <end position="159"/>
    </location>
</feature>
<feature type="transmembrane region" description="Helical" evidence="10">
    <location>
        <begin position="325"/>
        <end position="344"/>
    </location>
</feature>
<evidence type="ECO:0000256" key="6">
    <source>
        <dbReference type="ARBA" id="ARBA00022989"/>
    </source>
</evidence>
<protein>
    <recommendedName>
        <fullName evidence="9">Multidrug-efflux transporter</fullName>
    </recommendedName>
</protein>
<name>A0ABP7TM54_9SPHN</name>
<evidence type="ECO:0000256" key="10">
    <source>
        <dbReference type="SAM" id="Phobius"/>
    </source>
</evidence>
<evidence type="ECO:0000256" key="8">
    <source>
        <dbReference type="ARBA" id="ARBA00023136"/>
    </source>
</evidence>
<evidence type="ECO:0000256" key="3">
    <source>
        <dbReference type="ARBA" id="ARBA00022449"/>
    </source>
</evidence>
<dbReference type="InterPro" id="IPR002528">
    <property type="entry name" value="MATE_fam"/>
</dbReference>
<evidence type="ECO:0000256" key="5">
    <source>
        <dbReference type="ARBA" id="ARBA00022692"/>
    </source>
</evidence>
<reference evidence="12" key="1">
    <citation type="journal article" date="2019" name="Int. J. Syst. Evol. Microbiol.">
        <title>The Global Catalogue of Microorganisms (GCM) 10K type strain sequencing project: providing services to taxonomists for standard genome sequencing and annotation.</title>
        <authorList>
            <consortium name="The Broad Institute Genomics Platform"/>
            <consortium name="The Broad Institute Genome Sequencing Center for Infectious Disease"/>
            <person name="Wu L."/>
            <person name="Ma J."/>
        </authorList>
    </citation>
    <scope>NUCLEOTIDE SEQUENCE [LARGE SCALE GENOMIC DNA]</scope>
    <source>
        <strain evidence="12">JCM 17564</strain>
    </source>
</reference>
<comment type="caution">
    <text evidence="11">The sequence shown here is derived from an EMBL/GenBank/DDBJ whole genome shotgun (WGS) entry which is preliminary data.</text>
</comment>
<dbReference type="NCBIfam" id="TIGR00797">
    <property type="entry name" value="matE"/>
    <property type="match status" value="1"/>
</dbReference>
<sequence length="474" mass="50292">MPTLPSAPASTRAETVATLALAWPLILSNLAGNAITTTDVLMLGRIGPEALAAAALSVNLYNLLLFTGVGFSVAISPMIAAALGRRKGAARDSRRTFRMGLWLVGIYAVAGTLLLSFAEPIFLALGQDPALSRDAGTFMDVLRWALLPALLSFLMRNLLTAFGRAWVSLVVALGGIALNVVLNYGLIFGHYGLPALGMRGSAWATVITSLAMFVAQAVSLRFLPRLRMMHLFGRWWRFDWVRFRELAKLGIPIGLTWSFEVGVFSAAVYLMGLIDTVSVAAHVIALQLAAFMFMVPLGLSQAATVRVGYGFGAGDPRWVARAGKVAIGCALAFSVASAAIMWIFPAPLARLFLNMDAPESPAVLATAIQFLLIAAVFQLADGAQVIGAAILRGIHDTRVPMLFAAFGYWVVGIGAGTLLAFKTPLAGRGIWIGLALGLAVVAVLMLWRWSRREALGLVAPQSSTQTGVPTAVTA</sequence>
<evidence type="ECO:0000256" key="2">
    <source>
        <dbReference type="ARBA" id="ARBA00022448"/>
    </source>
</evidence>
<keyword evidence="5 10" id="KW-0812">Transmembrane</keyword>
<keyword evidence="8 10" id="KW-0472">Membrane</keyword>
<evidence type="ECO:0000313" key="12">
    <source>
        <dbReference type="Proteomes" id="UP001424459"/>
    </source>
</evidence>
<feature type="transmembrane region" description="Helical" evidence="10">
    <location>
        <begin position="429"/>
        <end position="447"/>
    </location>
</feature>
<evidence type="ECO:0000256" key="9">
    <source>
        <dbReference type="ARBA" id="ARBA00031636"/>
    </source>
</evidence>
<dbReference type="InterPro" id="IPR048279">
    <property type="entry name" value="MdtK-like"/>
</dbReference>
<keyword evidence="2" id="KW-0813">Transport</keyword>
<keyword evidence="3" id="KW-0050">Antiport</keyword>
<comment type="subcellular location">
    <subcellularLocation>
        <location evidence="1">Cell inner membrane</location>
        <topology evidence="1">Multi-pass membrane protein</topology>
    </subcellularLocation>
</comment>
<feature type="transmembrane region" description="Helical" evidence="10">
    <location>
        <begin position="245"/>
        <end position="271"/>
    </location>
</feature>
<dbReference type="PIRSF" id="PIRSF006603">
    <property type="entry name" value="DinF"/>
    <property type="match status" value="1"/>
</dbReference>
<feature type="transmembrane region" description="Helical" evidence="10">
    <location>
        <begin position="277"/>
        <end position="299"/>
    </location>
</feature>
<feature type="transmembrane region" description="Helical" evidence="10">
    <location>
        <begin position="402"/>
        <end position="423"/>
    </location>
</feature>